<evidence type="ECO:0000313" key="2">
    <source>
        <dbReference type="Proteomes" id="UP000507470"/>
    </source>
</evidence>
<evidence type="ECO:0000313" key="1">
    <source>
        <dbReference type="EMBL" id="CAC5414103.1"/>
    </source>
</evidence>
<sequence length="332" mass="37656">MNDNIRDILLEVANISSRIQKNSDPPVYFPREMTTFSPEQITTDDVNALIGCLEYHNIATEVHIRHPIYCFNLAQQIEDNSSLAVAKDGTIYVSDPCVSIELKPHEKPKRICDQSDILDLATSEQSQLLFLTKRDNSVRIRSQSADVMAFYSLLNSKNVALALCVCENGNVLVLYVKDVSSSTFKSEFSVKLRIDIISKTGILKKIMKCDFPAKWNTSSVNRFRMTENTNGHICILCVEQDEFIDLSKAGKVNWKYTICLANDIETTSVGNIIVSGRYFKALRVLSCDGTLLTTIHLNFRRPETYSLCFKNCRELVLISRKEIFILELSFPI</sequence>
<dbReference type="OrthoDB" id="10374136at2759"/>
<dbReference type="AlphaFoldDB" id="A0A6J8E262"/>
<protein>
    <recommendedName>
        <fullName evidence="3">CNH domain-containing protein</fullName>
    </recommendedName>
</protein>
<dbReference type="Proteomes" id="UP000507470">
    <property type="component" value="Unassembled WGS sequence"/>
</dbReference>
<keyword evidence="2" id="KW-1185">Reference proteome</keyword>
<evidence type="ECO:0008006" key="3">
    <source>
        <dbReference type="Google" id="ProtNLM"/>
    </source>
</evidence>
<dbReference type="SUPFAM" id="SSF50978">
    <property type="entry name" value="WD40 repeat-like"/>
    <property type="match status" value="1"/>
</dbReference>
<gene>
    <name evidence="1" type="ORF">MCOR_46945</name>
</gene>
<organism evidence="1 2">
    <name type="scientific">Mytilus coruscus</name>
    <name type="common">Sea mussel</name>
    <dbReference type="NCBI Taxonomy" id="42192"/>
    <lineage>
        <taxon>Eukaryota</taxon>
        <taxon>Metazoa</taxon>
        <taxon>Spiralia</taxon>
        <taxon>Lophotrochozoa</taxon>
        <taxon>Mollusca</taxon>
        <taxon>Bivalvia</taxon>
        <taxon>Autobranchia</taxon>
        <taxon>Pteriomorphia</taxon>
        <taxon>Mytilida</taxon>
        <taxon>Mytiloidea</taxon>
        <taxon>Mytilidae</taxon>
        <taxon>Mytilinae</taxon>
        <taxon>Mytilus</taxon>
    </lineage>
</organism>
<name>A0A6J8E262_MYTCO</name>
<reference evidence="1 2" key="1">
    <citation type="submission" date="2020-06" db="EMBL/GenBank/DDBJ databases">
        <authorList>
            <person name="Li R."/>
            <person name="Bekaert M."/>
        </authorList>
    </citation>
    <scope>NUCLEOTIDE SEQUENCE [LARGE SCALE GENOMIC DNA]</scope>
    <source>
        <strain evidence="2">wild</strain>
    </source>
</reference>
<dbReference type="EMBL" id="CACVKT020008320">
    <property type="protein sequence ID" value="CAC5414103.1"/>
    <property type="molecule type" value="Genomic_DNA"/>
</dbReference>
<dbReference type="InterPro" id="IPR036322">
    <property type="entry name" value="WD40_repeat_dom_sf"/>
</dbReference>
<accession>A0A6J8E262</accession>
<proteinExistence type="predicted"/>